<sequence length="406" mass="46907">MEEKIIRREKIEEILENLYLMVFAAYIAFFFLGTTMFQITWPEHFYTDLYTALTGFILVRLAYSKRCKIQDIVFILGLYVLFEMAFKRNGYEEYIYLLVLMIGAKDISFRKIIKVYTAMILVLLLGTVICSLTGHVENLSYIQEGRRTRYAFGINYPTDFSAHIFYLILCWGFLRGKRITYIELGVFGLLGGVVYWFCDARLNTICILGSAVIFAVHKCLENSAEKKGKSYHMHRGISALLMGSGTICAAVMIWLTMLYSPDNAVISFLDRALSSRLRLGKKGIDIFGFTLWGQDIPMIGLGSTTEDVDYYFFLDSSYLYILLQFGLLMLIVLLFVWLCIGIKSYRNHQWVLLWIIALVAVQCMVEHHMVSIAYNPFWLVLLADLSIKGTTRKSRRLEDENTMERL</sequence>
<accession>A0A2Z4U990</accession>
<keyword evidence="1" id="KW-0812">Transmembrane</keyword>
<evidence type="ECO:0000313" key="2">
    <source>
        <dbReference type="EMBL" id="AWY97578.1"/>
    </source>
</evidence>
<protein>
    <recommendedName>
        <fullName evidence="4">O-antigen ligase domain-containing protein</fullName>
    </recommendedName>
</protein>
<keyword evidence="3" id="KW-1185">Reference proteome</keyword>
<dbReference type="OrthoDB" id="2085113at2"/>
<organism evidence="2 3">
    <name type="scientific">Blautia argi</name>
    <dbReference type="NCBI Taxonomy" id="1912897"/>
    <lineage>
        <taxon>Bacteria</taxon>
        <taxon>Bacillati</taxon>
        <taxon>Bacillota</taxon>
        <taxon>Clostridia</taxon>
        <taxon>Lachnospirales</taxon>
        <taxon>Lachnospiraceae</taxon>
        <taxon>Blautia</taxon>
    </lineage>
</organism>
<evidence type="ECO:0000313" key="3">
    <source>
        <dbReference type="Proteomes" id="UP000250003"/>
    </source>
</evidence>
<feature type="transmembrane region" description="Helical" evidence="1">
    <location>
        <begin position="318"/>
        <end position="340"/>
    </location>
</feature>
<dbReference type="RefSeq" id="WP_111918849.1">
    <property type="nucleotide sequence ID" value="NZ_CP030280.1"/>
</dbReference>
<name>A0A2Z4U990_9FIRM</name>
<feature type="transmembrane region" description="Helical" evidence="1">
    <location>
        <begin position="115"/>
        <end position="134"/>
    </location>
</feature>
<dbReference type="EMBL" id="CP030280">
    <property type="protein sequence ID" value="AWY97578.1"/>
    <property type="molecule type" value="Genomic_DNA"/>
</dbReference>
<dbReference type="Proteomes" id="UP000250003">
    <property type="component" value="Chromosome"/>
</dbReference>
<keyword evidence="1" id="KW-0472">Membrane</keyword>
<feature type="transmembrane region" description="Helical" evidence="1">
    <location>
        <begin position="154"/>
        <end position="174"/>
    </location>
</feature>
<evidence type="ECO:0000256" key="1">
    <source>
        <dbReference type="SAM" id="Phobius"/>
    </source>
</evidence>
<reference evidence="3" key="1">
    <citation type="submission" date="2018-06" db="EMBL/GenBank/DDBJ databases">
        <title>Description of Blautia argi sp. nov., a new anaerobic isolated from dog feces.</title>
        <authorList>
            <person name="Chang Y.-H."/>
            <person name="Paek J."/>
            <person name="Shin Y."/>
        </authorList>
    </citation>
    <scope>NUCLEOTIDE SEQUENCE [LARGE SCALE GENOMIC DNA]</scope>
    <source>
        <strain evidence="3">KCTC 15426</strain>
    </source>
</reference>
<gene>
    <name evidence="2" type="ORF">DQQ01_04795</name>
</gene>
<feature type="transmembrane region" description="Helical" evidence="1">
    <location>
        <begin position="179"/>
        <end position="196"/>
    </location>
</feature>
<evidence type="ECO:0008006" key="4">
    <source>
        <dbReference type="Google" id="ProtNLM"/>
    </source>
</evidence>
<feature type="transmembrane region" description="Helical" evidence="1">
    <location>
        <begin position="45"/>
        <end position="63"/>
    </location>
</feature>
<dbReference type="KEGG" id="blau:DQQ01_04795"/>
<feature type="transmembrane region" description="Helical" evidence="1">
    <location>
        <begin position="352"/>
        <end position="374"/>
    </location>
</feature>
<feature type="transmembrane region" description="Helical" evidence="1">
    <location>
        <begin position="240"/>
        <end position="259"/>
    </location>
</feature>
<keyword evidence="1" id="KW-1133">Transmembrane helix</keyword>
<proteinExistence type="predicted"/>
<dbReference type="AlphaFoldDB" id="A0A2Z4U990"/>
<feature type="transmembrane region" description="Helical" evidence="1">
    <location>
        <begin position="20"/>
        <end position="39"/>
    </location>
</feature>